<comment type="caution">
    <text evidence="1">The sequence shown here is derived from an EMBL/GenBank/DDBJ whole genome shotgun (WGS) entry which is preliminary data.</text>
</comment>
<name>A0A822Y5F1_NELNU</name>
<dbReference type="Gene3D" id="2.30.30.100">
    <property type="match status" value="1"/>
</dbReference>
<keyword evidence="2" id="KW-1185">Reference proteome</keyword>
<accession>A0A822Y5F1</accession>
<gene>
    <name evidence="1" type="ORF">HUJ06_028027</name>
</gene>
<sequence length="134" mass="15274">MGISSLYSYFLVFVRRDGKRNHMMPVPKIKDAGSHRNGATLVSLWQRSQRRIALRRRSSVPSCCRLWRRKMPGFSLFDAKNSSLYAALYLLLLLKSPAEASRSGGSTDFYIGNLINLTLKSEIHYEGVLYNINT</sequence>
<dbReference type="Proteomes" id="UP000607653">
    <property type="component" value="Unassembled WGS sequence"/>
</dbReference>
<evidence type="ECO:0000313" key="1">
    <source>
        <dbReference type="EMBL" id="DAD26559.1"/>
    </source>
</evidence>
<evidence type="ECO:0000313" key="2">
    <source>
        <dbReference type="Proteomes" id="UP000607653"/>
    </source>
</evidence>
<dbReference type="AlphaFoldDB" id="A0A822Y5F1"/>
<reference evidence="1 2" key="1">
    <citation type="journal article" date="2020" name="Mol. Biol. Evol.">
        <title>Distinct Expression and Methylation Patterns for Genes with Different Fates following a Single Whole-Genome Duplication in Flowering Plants.</title>
        <authorList>
            <person name="Shi T."/>
            <person name="Rahmani R.S."/>
            <person name="Gugger P.F."/>
            <person name="Wang M."/>
            <person name="Li H."/>
            <person name="Zhang Y."/>
            <person name="Li Z."/>
            <person name="Wang Q."/>
            <person name="Van de Peer Y."/>
            <person name="Marchal K."/>
            <person name="Chen J."/>
        </authorList>
    </citation>
    <scope>NUCLEOTIDE SEQUENCE [LARGE SCALE GENOMIC DNA]</scope>
    <source>
        <tissue evidence="1">Leaf</tissue>
    </source>
</reference>
<organism evidence="1 2">
    <name type="scientific">Nelumbo nucifera</name>
    <name type="common">Sacred lotus</name>
    <dbReference type="NCBI Taxonomy" id="4432"/>
    <lineage>
        <taxon>Eukaryota</taxon>
        <taxon>Viridiplantae</taxon>
        <taxon>Streptophyta</taxon>
        <taxon>Embryophyta</taxon>
        <taxon>Tracheophyta</taxon>
        <taxon>Spermatophyta</taxon>
        <taxon>Magnoliopsida</taxon>
        <taxon>Proteales</taxon>
        <taxon>Nelumbonaceae</taxon>
        <taxon>Nelumbo</taxon>
    </lineage>
</organism>
<proteinExistence type="predicted"/>
<dbReference type="EMBL" id="DUZY01000002">
    <property type="protein sequence ID" value="DAD26559.1"/>
    <property type="molecule type" value="Genomic_DNA"/>
</dbReference>
<protein>
    <submittedName>
        <fullName evidence="1">Uncharacterized protein</fullName>
    </submittedName>
</protein>